<feature type="transmembrane region" description="Helical" evidence="1">
    <location>
        <begin position="974"/>
        <end position="993"/>
    </location>
</feature>
<feature type="transmembrane region" description="Helical" evidence="1">
    <location>
        <begin position="1005"/>
        <end position="1024"/>
    </location>
</feature>
<dbReference type="Proteomes" id="UP000032278">
    <property type="component" value="Unassembled WGS sequence"/>
</dbReference>
<gene>
    <name evidence="2" type="ORF">AT55_00013</name>
</gene>
<feature type="transmembrane region" description="Helical" evidence="1">
    <location>
        <begin position="674"/>
        <end position="698"/>
    </location>
</feature>
<feature type="transmembrane region" description="Helical" evidence="1">
    <location>
        <begin position="640"/>
        <end position="662"/>
    </location>
</feature>
<keyword evidence="1" id="KW-1133">Transmembrane helix</keyword>
<feature type="transmembrane region" description="Helical" evidence="1">
    <location>
        <begin position="758"/>
        <end position="778"/>
    </location>
</feature>
<keyword evidence="1" id="KW-0472">Membrane</keyword>
<feature type="transmembrane region" description="Helical" evidence="1">
    <location>
        <begin position="731"/>
        <end position="752"/>
    </location>
</feature>
<feature type="transmembrane region" description="Helical" evidence="1">
    <location>
        <begin position="704"/>
        <end position="724"/>
    </location>
</feature>
<name>A0AAW3GMH9_STRSZ</name>
<sequence>MADGKVTIAVDLDGKKAQGDINNLKASLSGLGSTFKSVLGANLVSSALMSGVSALTGGVKGAFSSAISEGAKLQQSIGGIETLFKGSAGKVKQYAQDAFRTAGLSANEYMENVTSFSASLIQSLGGDTQAAAELANTALKDMSDNANKMGSDMGMITQTYQSLARGNYQMLDNLKLGYGGTKAELQRLIKDSASYKDIQEELNMTVKEGDMSFANIVKAISVMQKKLDITGTTAKEASETFTGSFTSMKAAFKDFLGNLTTGGDIKKPLENLAKTAATFVFKNAVPMIANAFKALPKAISTFLASAKPEIEAGLKKMLPEATVNSIMKTFDNIGKFFSGFKDTGALTAVAEAFNAIKDAIGHVFAALSGNEGMITAIGTALGTVVKWLAEAATKGAEFISSLPPGTIQAIAGTVAGAVAAFKGFKAVTGIIKGVTGAFSLLKAALSANPFMLAVVAIGALVGAFITAYNTSETFRAKVDGVVKAVKKFIDGLDPERLKSWGATIAAIAGGFAVFKMLNGWNPFKAFGSGGKSALDGVKNALAGTSGQATQSKGIIEQVFSGLGTLITSIAQGISTVLNGLATAISTVAQGFGQAAAMASPAQWLSMGAAMLMVGAGVALVSAGIYVLVQAAIQLASAGSGAAIALAGLGVGIAALAGVFALLGPALSAGAIGIVAFGAAVALIGAGVYAASAGLSMLAVHLPTIATYGASAAVGIAALGAGLLAMGAGAMVASAGLVAVGAGLAVVGAGAVVAATGAIALGAGLLVAAAGVAAFGVALNVGKPGLTAFANAITKVVNAISGGFVAVLNSISGVITSVGQAALNAGKGFNQLASGVVKITNTNLGDMAASLAAVAVGVGKIAGQSEGLAQAGSGMTKLGTGMSLVSSAATTAVVGLTAFSTRITTLSTTISTLPAMMTTAASGFASFTAQAVSGVAGLSAINAPIAMFKSQIMTITPALMMASAGFTLFGSKAMVISASFATIGGLITAFNAHVMSISTTMTMASASFTVLSSGVMVVGTALTMVSSGFAQVSSSAAGTSSQLINMATSTQLVITAFNAMRGQVQSSMQAILSIITSVGSQMKSQGSQIGQQTAQNIAQGISGGIGQSTGAMQALMNAVRSVGMSGVGSMRGIGAMIGQGLAQGMYSALGAVTAAANALVAQAERAARAKAQIHSPSRLFRDSVGRFLPMGVAVGIEKGSKYVDKAIGGMYDNIQAFSYKAEDIIGVGKTKLSKVVQVKSDFENAIKAKVEVAKEKSNNLMEKALDIAEKAVERPSEIVLDDDTLVAKTGDKYDRYQTEQTRRKNRMRGITI</sequence>
<proteinExistence type="predicted"/>
<evidence type="ECO:0000313" key="2">
    <source>
        <dbReference type="EMBL" id="KIS17965.1"/>
    </source>
</evidence>
<protein>
    <submittedName>
        <fullName evidence="2">Phage protein</fullName>
    </submittedName>
</protein>
<feature type="transmembrane region" description="Helical" evidence="1">
    <location>
        <begin position="603"/>
        <end position="628"/>
    </location>
</feature>
<comment type="caution">
    <text evidence="2">The sequence shown here is derived from an EMBL/GenBank/DDBJ whole genome shotgun (WGS) entry which is preliminary data.</text>
</comment>
<feature type="transmembrane region" description="Helical" evidence="1">
    <location>
        <begin position="450"/>
        <end position="468"/>
    </location>
</feature>
<evidence type="ECO:0000313" key="3">
    <source>
        <dbReference type="Proteomes" id="UP000032278"/>
    </source>
</evidence>
<organism evidence="2 3">
    <name type="scientific">Streptococcus equi subsp. zooepidemicus Sz4is</name>
    <dbReference type="NCBI Taxonomy" id="1381082"/>
    <lineage>
        <taxon>Bacteria</taxon>
        <taxon>Bacillati</taxon>
        <taxon>Bacillota</taxon>
        <taxon>Bacilli</taxon>
        <taxon>Lactobacillales</taxon>
        <taxon>Streptococcaceae</taxon>
        <taxon>Streptococcus</taxon>
    </lineage>
</organism>
<evidence type="ECO:0000256" key="1">
    <source>
        <dbReference type="SAM" id="Phobius"/>
    </source>
</evidence>
<feature type="transmembrane region" description="Helical" evidence="1">
    <location>
        <begin position="918"/>
        <end position="939"/>
    </location>
</feature>
<dbReference type="EMBL" id="JAUE01000033">
    <property type="protein sequence ID" value="KIS17965.1"/>
    <property type="molecule type" value="Genomic_DNA"/>
</dbReference>
<keyword evidence="1" id="KW-0812">Transmembrane</keyword>
<feature type="transmembrane region" description="Helical" evidence="1">
    <location>
        <begin position="877"/>
        <end position="898"/>
    </location>
</feature>
<dbReference type="RefSeq" id="WP_043036800.1">
    <property type="nucleotide sequence ID" value="NZ_JAUE01000033.1"/>
</dbReference>
<accession>A0AAW3GMH9</accession>
<reference evidence="2 3" key="1">
    <citation type="submission" date="2013-11" db="EMBL/GenBank/DDBJ databases">
        <authorList>
            <person name="da Piedade I."/>
            <person name="Tang M.H.E."/>
            <person name="Bojesen A.M."/>
        </authorList>
    </citation>
    <scope>NUCLEOTIDE SEQUENCE [LARGE SCALE GENOMIC DNA]</scope>
    <source>
        <strain evidence="2 3">Sz4is</strain>
    </source>
</reference>